<keyword evidence="2" id="KW-0067">ATP-binding</keyword>
<reference evidence="2" key="1">
    <citation type="submission" date="2013-08" db="EMBL/GenBank/DDBJ databases">
        <authorList>
            <person name="Mendez C."/>
            <person name="Richter M."/>
            <person name="Ferrer M."/>
            <person name="Sanchez J."/>
        </authorList>
    </citation>
    <scope>NUCLEOTIDE SEQUENCE</scope>
</reference>
<comment type="caution">
    <text evidence="2">The sequence shown here is derived from an EMBL/GenBank/DDBJ whole genome shotgun (WGS) entry which is preliminary data.</text>
</comment>
<dbReference type="InterPro" id="IPR050683">
    <property type="entry name" value="Bact_Polysacc_Export_ATP-bd"/>
</dbReference>
<dbReference type="SUPFAM" id="SSF52540">
    <property type="entry name" value="P-loop containing nucleoside triphosphate hydrolases"/>
    <property type="match status" value="1"/>
</dbReference>
<feature type="non-terminal residue" evidence="2">
    <location>
        <position position="225"/>
    </location>
</feature>
<dbReference type="PANTHER" id="PTHR46743:SF2">
    <property type="entry name" value="TEICHOIC ACIDS EXPORT ATP-BINDING PROTEIN TAGH"/>
    <property type="match status" value="1"/>
</dbReference>
<dbReference type="GO" id="GO:0005524">
    <property type="term" value="F:ATP binding"/>
    <property type="evidence" value="ECO:0007669"/>
    <property type="project" value="UniProtKB-KW"/>
</dbReference>
<sequence>MSDLRSGGRTVLFVSHNMAAVENLCSRGIWIDKGQIRMDDAAKDVIRAYLASYSGEDSAARELAVEGRTGSGEMRYTNIELIGPDGLASPMIQSGDALTLRLHFRANERILRPSFAVRFYTSMGTLITETSTWLHGVTIAAIEPGDGHVDLELDALNLVPGRYMISLTIGGGVEEKLLDGDVQTFLNVEPSGAYGTVRVLNSRYGIVYFGQRWNVSGVAAAKTHL</sequence>
<gene>
    <name evidence="2" type="ORF">B1A_18810</name>
</gene>
<dbReference type="AlphaFoldDB" id="T0YQX1"/>
<dbReference type="Pfam" id="PF14524">
    <property type="entry name" value="Wzt_C"/>
    <property type="match status" value="1"/>
</dbReference>
<keyword evidence="2" id="KW-0547">Nucleotide-binding</keyword>
<evidence type="ECO:0000259" key="1">
    <source>
        <dbReference type="Pfam" id="PF14524"/>
    </source>
</evidence>
<evidence type="ECO:0000313" key="2">
    <source>
        <dbReference type="EMBL" id="EQD34177.1"/>
    </source>
</evidence>
<organism evidence="2">
    <name type="scientific">mine drainage metagenome</name>
    <dbReference type="NCBI Taxonomy" id="410659"/>
    <lineage>
        <taxon>unclassified sequences</taxon>
        <taxon>metagenomes</taxon>
        <taxon>ecological metagenomes</taxon>
    </lineage>
</organism>
<dbReference type="Gene3D" id="2.70.50.60">
    <property type="entry name" value="abc- transporter (atp binding component) like domain"/>
    <property type="match status" value="1"/>
</dbReference>
<accession>T0YQX1</accession>
<dbReference type="CDD" id="cd10147">
    <property type="entry name" value="Wzt_C-like"/>
    <property type="match status" value="1"/>
</dbReference>
<dbReference type="PANTHER" id="PTHR46743">
    <property type="entry name" value="TEICHOIC ACIDS EXPORT ATP-BINDING PROTEIN TAGH"/>
    <property type="match status" value="1"/>
</dbReference>
<reference evidence="2" key="2">
    <citation type="journal article" date="2014" name="ISME J.">
        <title>Microbial stratification in low pH oxic and suboxic macroscopic growths along an acid mine drainage.</title>
        <authorList>
            <person name="Mendez-Garcia C."/>
            <person name="Mesa V."/>
            <person name="Sprenger R.R."/>
            <person name="Richter M."/>
            <person name="Diez M.S."/>
            <person name="Solano J."/>
            <person name="Bargiela R."/>
            <person name="Golyshina O.V."/>
            <person name="Manteca A."/>
            <person name="Ramos J.L."/>
            <person name="Gallego J.R."/>
            <person name="Llorente I."/>
            <person name="Martins Dos Santos V.A."/>
            <person name="Jensen O.N."/>
            <person name="Pelaez A.I."/>
            <person name="Sanchez J."/>
            <person name="Ferrer M."/>
        </authorList>
    </citation>
    <scope>NUCLEOTIDE SEQUENCE</scope>
</reference>
<dbReference type="InterPro" id="IPR029439">
    <property type="entry name" value="Wzt_C"/>
</dbReference>
<dbReference type="Gene3D" id="3.40.50.300">
    <property type="entry name" value="P-loop containing nucleotide triphosphate hydrolases"/>
    <property type="match status" value="1"/>
</dbReference>
<dbReference type="EMBL" id="AUZX01013886">
    <property type="protein sequence ID" value="EQD34177.1"/>
    <property type="molecule type" value="Genomic_DNA"/>
</dbReference>
<protein>
    <submittedName>
        <fullName evidence="2">ABC transporter, ATP-binding protein</fullName>
    </submittedName>
</protein>
<proteinExistence type="predicted"/>
<feature type="domain" description="Wzt C-terminal" evidence="1">
    <location>
        <begin position="68"/>
        <end position="172"/>
    </location>
</feature>
<name>T0YQX1_9ZZZZ</name>
<dbReference type="InterPro" id="IPR027417">
    <property type="entry name" value="P-loop_NTPase"/>
</dbReference>